<evidence type="ECO:0000256" key="3">
    <source>
        <dbReference type="PIRSR" id="PIRSR000443-1"/>
    </source>
</evidence>
<comment type="function">
    <text evidence="2">Transfers an acetyl group from acetyl-CoA to L-homoserine, forming acetyl-L-homoserine.</text>
</comment>
<dbReference type="Pfam" id="PF00561">
    <property type="entry name" value="Abhydrolase_1"/>
    <property type="match status" value="1"/>
</dbReference>
<dbReference type="GO" id="GO:0005737">
    <property type="term" value="C:cytoplasm"/>
    <property type="evidence" value="ECO:0007669"/>
    <property type="project" value="UniProtKB-SubCell"/>
</dbReference>
<dbReference type="PANTHER" id="PTHR32268">
    <property type="entry name" value="HOMOSERINE O-ACETYLTRANSFERASE"/>
    <property type="match status" value="1"/>
</dbReference>
<dbReference type="InterPro" id="IPR000073">
    <property type="entry name" value="AB_hydrolase_1"/>
</dbReference>
<dbReference type="RefSeq" id="WP_012466736.1">
    <property type="nucleotide sequence ID" value="NC_010803.1"/>
</dbReference>
<dbReference type="KEGG" id="cli:Clim_1824"/>
<proteinExistence type="inferred from homology"/>
<keyword evidence="2 5" id="KW-0012">Acyltransferase</keyword>
<comment type="catalytic activity">
    <reaction evidence="2">
        <text>L-homoserine + acetyl-CoA = O-acetyl-L-homoserine + CoA</text>
        <dbReference type="Rhea" id="RHEA:13701"/>
        <dbReference type="ChEBI" id="CHEBI:57287"/>
        <dbReference type="ChEBI" id="CHEBI:57288"/>
        <dbReference type="ChEBI" id="CHEBI:57476"/>
        <dbReference type="ChEBI" id="CHEBI:57716"/>
        <dbReference type="EC" id="2.3.1.31"/>
    </reaction>
</comment>
<dbReference type="SUPFAM" id="SSF53474">
    <property type="entry name" value="alpha/beta-Hydrolases"/>
    <property type="match status" value="1"/>
</dbReference>
<feature type="binding site" evidence="2">
    <location>
        <position position="213"/>
    </location>
    <ligand>
        <name>substrate</name>
    </ligand>
</feature>
<dbReference type="NCBIfam" id="NF001209">
    <property type="entry name" value="PRK00175.1"/>
    <property type="match status" value="1"/>
</dbReference>
<dbReference type="GO" id="GO:0004414">
    <property type="term" value="F:homoserine O-acetyltransferase activity"/>
    <property type="evidence" value="ECO:0007669"/>
    <property type="project" value="UniProtKB-UniRule"/>
</dbReference>
<sequence length="358" mass="40531">MRDYRELISEKTRYFVSQKPFATESGGVLPELRIAYRTWGKPDQEKSNVILICHALTGSADADVWWDGMFAEGGAFDEAKDFIICCNVLGSCYGTTGPLSLNPLTGRHYGPDFPRITIRDMVHAQRLLLDEFGIDRIRLVVGASLGGMQVLEWGFLYPKMVQAMMPMGVSGRHSSWCIAQSEAQRQAIYADRDWNGGWYAADCPPASGLAAARMMAMCSYRSFENFQSRFGRDVQDDGLFRVESYLHYQGRKLVDRFDANTYVTLTKAMDMHDLSRGRGVYEEVLGSLQIPVEILSIISDVLYPKEEQEELGRLMQHSRVIYLDEPYGHDAFLIDVEKVGRMVREFKDERAVKAHSAA</sequence>
<keyword evidence="2" id="KW-0486">Methionine biosynthesis</keyword>
<dbReference type="InterPro" id="IPR029058">
    <property type="entry name" value="AB_hydrolase_fold"/>
</dbReference>
<comment type="caution">
    <text evidence="2">Lacks conserved residue(s) required for the propagation of feature annotation.</text>
</comment>
<dbReference type="GO" id="GO:0009086">
    <property type="term" value="P:methionine biosynthetic process"/>
    <property type="evidence" value="ECO:0007669"/>
    <property type="project" value="UniProtKB-UniRule"/>
</dbReference>
<evidence type="ECO:0000259" key="4">
    <source>
        <dbReference type="Pfam" id="PF00561"/>
    </source>
</evidence>
<feature type="active site" evidence="2 3">
    <location>
        <position position="329"/>
    </location>
</feature>
<keyword evidence="2" id="KW-0963">Cytoplasm</keyword>
<dbReference type="PANTHER" id="PTHR32268:SF11">
    <property type="entry name" value="HOMOSERINE O-ACETYLTRANSFERASE"/>
    <property type="match status" value="1"/>
</dbReference>
<evidence type="ECO:0000256" key="1">
    <source>
        <dbReference type="ARBA" id="ARBA00022679"/>
    </source>
</evidence>
<dbReference type="PIRSF" id="PIRSF000443">
    <property type="entry name" value="Homoser_Ac_trans"/>
    <property type="match status" value="1"/>
</dbReference>
<feature type="domain" description="AB hydrolase-1" evidence="4">
    <location>
        <begin position="48"/>
        <end position="240"/>
    </location>
</feature>
<dbReference type="EC" id="2.3.1.31" evidence="2"/>
<dbReference type="ESTHER" id="chlli-q44q79">
    <property type="family name" value="Homoserine_transacetylase"/>
</dbReference>
<comment type="subunit">
    <text evidence="2">Homodimer.</text>
</comment>
<evidence type="ECO:0000256" key="2">
    <source>
        <dbReference type="HAMAP-Rule" id="MF_00296"/>
    </source>
</evidence>
<keyword evidence="1 2" id="KW-0808">Transferase</keyword>
<evidence type="ECO:0000313" key="5">
    <source>
        <dbReference type="EMBL" id="ACD90863.1"/>
    </source>
</evidence>
<dbReference type="AlphaFoldDB" id="B3EF01"/>
<feature type="active site" description="Nucleophile" evidence="2 3">
    <location>
        <position position="144"/>
    </location>
</feature>
<dbReference type="GO" id="GO:0009092">
    <property type="term" value="P:homoserine metabolic process"/>
    <property type="evidence" value="ECO:0007669"/>
    <property type="project" value="TreeGrafter"/>
</dbReference>
<keyword evidence="2" id="KW-0028">Amino-acid biosynthesis</keyword>
<comment type="similarity">
    <text evidence="2">Belongs to the AB hydrolase superfamily. MetX family.</text>
</comment>
<protein>
    <recommendedName>
        <fullName evidence="2">Homoserine O-acetyltransferase</fullName>
        <shortName evidence="2">HAT</shortName>
        <ecNumber evidence="2">2.3.1.31</ecNumber>
    </recommendedName>
    <alternativeName>
        <fullName evidence="2">Homoserine transacetylase</fullName>
        <shortName evidence="2">HTA</shortName>
    </alternativeName>
</protein>
<dbReference type="OrthoDB" id="9800754at2"/>
<comment type="subcellular location">
    <subcellularLocation>
        <location evidence="2">Cytoplasm</location>
    </subcellularLocation>
</comment>
<feature type="active site" evidence="2 3">
    <location>
        <position position="300"/>
    </location>
</feature>
<reference evidence="5 6" key="1">
    <citation type="submission" date="2008-05" db="EMBL/GenBank/DDBJ databases">
        <title>Complete sequence of Chlorobium limicola DSM 245.</title>
        <authorList>
            <consortium name="US DOE Joint Genome Institute"/>
            <person name="Lucas S."/>
            <person name="Copeland A."/>
            <person name="Lapidus A."/>
            <person name="Glavina del Rio T."/>
            <person name="Dalin E."/>
            <person name="Tice H."/>
            <person name="Bruce D."/>
            <person name="Goodwin L."/>
            <person name="Pitluck S."/>
            <person name="Schmutz J."/>
            <person name="Larimer F."/>
            <person name="Land M."/>
            <person name="Hauser L."/>
            <person name="Kyrpides N."/>
            <person name="Ovchinnikova G."/>
            <person name="Zhao F."/>
            <person name="Li T."/>
            <person name="Liu Z."/>
            <person name="Overmann J."/>
            <person name="Bryant D.A."/>
            <person name="Richardson P."/>
        </authorList>
    </citation>
    <scope>NUCLEOTIDE SEQUENCE [LARGE SCALE GENOMIC DNA]</scope>
    <source>
        <strain evidence="6">DSM 245 / NBRC 103803 / 6330</strain>
    </source>
</reference>
<dbReference type="HAMAP" id="MF_00296">
    <property type="entry name" value="MetX_acyltransf"/>
    <property type="match status" value="1"/>
</dbReference>
<dbReference type="Gene3D" id="3.40.50.1820">
    <property type="entry name" value="alpha/beta hydrolase"/>
    <property type="match status" value="1"/>
</dbReference>
<dbReference type="UniPathway" id="UPA00051">
    <property type="reaction ID" value="UER00074"/>
</dbReference>
<dbReference type="Proteomes" id="UP000008841">
    <property type="component" value="Chromosome"/>
</dbReference>
<dbReference type="InterPro" id="IPR008220">
    <property type="entry name" value="HAT_MetX-like"/>
</dbReference>
<dbReference type="HOGENOM" id="CLU_028760_1_2_10"/>
<accession>B3EF01</accession>
<name>B3EF01_CHLL2</name>
<dbReference type="NCBIfam" id="TIGR01392">
    <property type="entry name" value="homoserO_Ac_trn"/>
    <property type="match status" value="1"/>
</dbReference>
<feature type="binding site" evidence="2">
    <location>
        <position position="330"/>
    </location>
    <ligand>
        <name>substrate</name>
    </ligand>
</feature>
<dbReference type="STRING" id="290315.Clim_1824"/>
<organism evidence="5 6">
    <name type="scientific">Chlorobium limicola (strain DSM 245 / NBRC 103803 / 6330)</name>
    <dbReference type="NCBI Taxonomy" id="290315"/>
    <lineage>
        <taxon>Bacteria</taxon>
        <taxon>Pseudomonadati</taxon>
        <taxon>Chlorobiota</taxon>
        <taxon>Chlorobiia</taxon>
        <taxon>Chlorobiales</taxon>
        <taxon>Chlorobiaceae</taxon>
        <taxon>Chlorobium/Pelodictyon group</taxon>
        <taxon>Chlorobium</taxon>
    </lineage>
</organism>
<gene>
    <name evidence="2" type="primary">metXA</name>
    <name evidence="5" type="ordered locus">Clim_1824</name>
</gene>
<dbReference type="eggNOG" id="COG2021">
    <property type="taxonomic scope" value="Bacteria"/>
</dbReference>
<comment type="pathway">
    <text evidence="2">Amino-acid biosynthesis; L-methionine biosynthesis via de novo pathway; O-acetyl-L-homoserine from L-homoserine: step 1/1.</text>
</comment>
<dbReference type="EMBL" id="CP001097">
    <property type="protein sequence ID" value="ACD90863.1"/>
    <property type="molecule type" value="Genomic_DNA"/>
</dbReference>
<evidence type="ECO:0000313" key="6">
    <source>
        <dbReference type="Proteomes" id="UP000008841"/>
    </source>
</evidence>